<dbReference type="PANTHER" id="PTHR34427:SF15">
    <property type="entry name" value="DUF4283 DOMAIN-CONTAINING PROTEIN"/>
    <property type="match status" value="1"/>
</dbReference>
<dbReference type="Proteomes" id="UP000585474">
    <property type="component" value="Unassembled WGS sequence"/>
</dbReference>
<dbReference type="AlphaFoldDB" id="A0A7J0EGI2"/>
<sequence length="892" mass="100850">MHHEKNPLFREEDNGYFHEWSSRRGRICIPVSEFRMGWKDLASVLTGLDQGDETKDKRKDSGRLNYVPQSSVNIKSREKVTYSQAASSGSWPAMSCEIQPFGGGTQDVVEVIPSSCFVIPLLRDRCLVGTLVDWTGAVPSAKELERWCNSNWGIGVLVEVKDMNGSQDMFILLSKAEMKLNMRLCGLGFLRLPVFLWLEELFRALGDRCGGYITAAEETLHREHVKWARICVRGMSTLTSTTLSIGMGSLVYVCPIWVESGARVVRWSEPIRYCDKTHWREKMGKEIAGESLQSRRGRLGFLRDLRADIKIGRRGRDWALNRLCGGVGLNYNFGPSHKKGALGLNDHGPLDGLLIDGGDGSSKGITGLDRKGVQQAQSRGLRLDPQVLGQAREAESNKIQSYDSFEAFEESSEPMSFNDLNRIKGPDALTHVLSGLESGITCGEGTMEFRQDAEGDWLSNRGERLGVKGLLNRWKCSVVCLQESKLKDVDGTIIRSLWGGRWVKWECLRANGTTGKCGGWKHMGIHWSLWILIIDVIDLGCGKNCQVPGRHGGLLGGPAPFIFENMWLQVEALGIFVRKWWEGYEVYGSPSYRLARKLRSLKEDLKSMPTYFLSLLIIPKSIALRLEKLMRDFLWKGSENATGINLGAWKIWKFALGEDKWWCRVIKGKYSTVRGAWRTKDIVQPYGICLWKGIMKTGVVKCLFGTGFWSYLPWLPIRMCLVADCWFPSLAGGFWAPLFRRGAQDWELEIFVEFFRLLQEVHPISQEVDQWRWKRQGNRSFIVSSFYHSLTGLGDPTFSWKGIWVSRVPSKVCFFPWAAANGAILITDNLRRRRIVVTEWCYMCKRNAESTDQLLLHCKSANELWSLVFFPFSGCSGSCLGQSGSTSHVGIR</sequence>
<dbReference type="PANTHER" id="PTHR34427">
    <property type="entry name" value="DUF4283 DOMAIN PROTEIN"/>
    <property type="match status" value="1"/>
</dbReference>
<keyword evidence="3" id="KW-1185">Reference proteome</keyword>
<dbReference type="EMBL" id="BJWL01000004">
    <property type="protein sequence ID" value="GFY85588.1"/>
    <property type="molecule type" value="Genomic_DNA"/>
</dbReference>
<dbReference type="Pfam" id="PF13966">
    <property type="entry name" value="zf-RVT"/>
    <property type="match status" value="1"/>
</dbReference>
<evidence type="ECO:0000313" key="2">
    <source>
        <dbReference type="EMBL" id="GFY85588.1"/>
    </source>
</evidence>
<dbReference type="OrthoDB" id="1166712at2759"/>
<evidence type="ECO:0000313" key="3">
    <source>
        <dbReference type="Proteomes" id="UP000585474"/>
    </source>
</evidence>
<gene>
    <name evidence="2" type="ORF">Acr_04g0003260</name>
</gene>
<feature type="domain" description="Reverse transcriptase zinc-binding" evidence="1">
    <location>
        <begin position="781"/>
        <end position="865"/>
    </location>
</feature>
<reference evidence="2 3" key="1">
    <citation type="submission" date="2019-07" db="EMBL/GenBank/DDBJ databases">
        <title>De Novo Assembly of kiwifruit Actinidia rufa.</title>
        <authorList>
            <person name="Sugita-Konishi S."/>
            <person name="Sato K."/>
            <person name="Mori E."/>
            <person name="Abe Y."/>
            <person name="Kisaki G."/>
            <person name="Hamano K."/>
            <person name="Suezawa K."/>
            <person name="Otani M."/>
            <person name="Fukuda T."/>
            <person name="Manabe T."/>
            <person name="Gomi K."/>
            <person name="Tabuchi M."/>
            <person name="Akimitsu K."/>
            <person name="Kataoka I."/>
        </authorList>
    </citation>
    <scope>NUCLEOTIDE SEQUENCE [LARGE SCALE GENOMIC DNA]</scope>
    <source>
        <strain evidence="3">cv. Fuchu</strain>
    </source>
</reference>
<accession>A0A7J0EGI2</accession>
<protein>
    <recommendedName>
        <fullName evidence="1">Reverse transcriptase zinc-binding domain-containing protein</fullName>
    </recommendedName>
</protein>
<evidence type="ECO:0000259" key="1">
    <source>
        <dbReference type="Pfam" id="PF13966"/>
    </source>
</evidence>
<comment type="caution">
    <text evidence="2">The sequence shown here is derived from an EMBL/GenBank/DDBJ whole genome shotgun (WGS) entry which is preliminary data.</text>
</comment>
<dbReference type="InterPro" id="IPR026960">
    <property type="entry name" value="RVT-Znf"/>
</dbReference>
<proteinExistence type="predicted"/>
<organism evidence="2 3">
    <name type="scientific">Actinidia rufa</name>
    <dbReference type="NCBI Taxonomy" id="165716"/>
    <lineage>
        <taxon>Eukaryota</taxon>
        <taxon>Viridiplantae</taxon>
        <taxon>Streptophyta</taxon>
        <taxon>Embryophyta</taxon>
        <taxon>Tracheophyta</taxon>
        <taxon>Spermatophyta</taxon>
        <taxon>Magnoliopsida</taxon>
        <taxon>eudicotyledons</taxon>
        <taxon>Gunneridae</taxon>
        <taxon>Pentapetalae</taxon>
        <taxon>asterids</taxon>
        <taxon>Ericales</taxon>
        <taxon>Actinidiaceae</taxon>
        <taxon>Actinidia</taxon>
    </lineage>
</organism>
<name>A0A7J0EGI2_9ERIC</name>